<dbReference type="InterPro" id="IPR014044">
    <property type="entry name" value="CAP_dom"/>
</dbReference>
<dbReference type="InterPro" id="IPR035940">
    <property type="entry name" value="CAP_sf"/>
</dbReference>
<dbReference type="CDD" id="cd05379">
    <property type="entry name" value="CAP_bacterial"/>
    <property type="match status" value="1"/>
</dbReference>
<name>E6UBU8_RUMA7</name>
<dbReference type="AlphaFoldDB" id="E6UBU8"/>
<organism evidence="3 4">
    <name type="scientific">Ruminococcus albus (strain ATCC 27210 / DSM 20455 / JCM 14654 / NCDO 2250 / 7)</name>
    <dbReference type="NCBI Taxonomy" id="697329"/>
    <lineage>
        <taxon>Bacteria</taxon>
        <taxon>Bacillati</taxon>
        <taxon>Bacillota</taxon>
        <taxon>Clostridia</taxon>
        <taxon>Eubacteriales</taxon>
        <taxon>Oscillospiraceae</taxon>
        <taxon>Ruminococcus</taxon>
    </lineage>
</organism>
<protein>
    <submittedName>
        <fullName evidence="3">SCP-like extracellular</fullName>
    </submittedName>
</protein>
<dbReference type="HOGENOM" id="CLU_632953_0_0_9"/>
<dbReference type="Proteomes" id="UP000006919">
    <property type="component" value="Chromosome"/>
</dbReference>
<evidence type="ECO:0000313" key="3">
    <source>
        <dbReference type="EMBL" id="ADU20690.1"/>
    </source>
</evidence>
<proteinExistence type="predicted"/>
<dbReference type="RefSeq" id="WP_013496884.1">
    <property type="nucleotide sequence ID" value="NC_014833.1"/>
</dbReference>
<evidence type="ECO:0000256" key="1">
    <source>
        <dbReference type="SAM" id="MobiDB-lite"/>
    </source>
</evidence>
<dbReference type="OrthoDB" id="9783944at2"/>
<evidence type="ECO:0000313" key="4">
    <source>
        <dbReference type="Proteomes" id="UP000006919"/>
    </source>
</evidence>
<gene>
    <name evidence="3" type="ordered locus">Rumal_0128</name>
</gene>
<feature type="region of interest" description="Disordered" evidence="1">
    <location>
        <begin position="38"/>
        <end position="64"/>
    </location>
</feature>
<feature type="domain" description="SCP" evidence="2">
    <location>
        <begin position="305"/>
        <end position="415"/>
    </location>
</feature>
<dbReference type="Pfam" id="PF00188">
    <property type="entry name" value="CAP"/>
    <property type="match status" value="1"/>
</dbReference>
<sequence length="433" mass="47974" precursor="true">MNLKKAANVKNIVCLAAVAALGVGIVIADKKGGNDNEIRKKADSSAAASSNAKGGGSEKTDKSGREKVILAAEIPELSCESVDFGGNVIFASPDGGYSFMENGDTVKGIAVQDDSGAEVKFSKEDGKLVLTRDDQPAAGFVYENHMIELKDGKLYIDSSPVEYKATSFSSYRINKDHVIECTEKGKYRIKDSNGKIVKTFELKENTGSKIKIKADDEGFYTEGVNDGWFYNVYRLGDDLLTTTWENVLYINGRELVPYGYTDDHVDPDVKVDIDKIGLEPMRPPIDYGSAADENNDISSLTGEMLSYVNEVRKQYDMPYVYGLDELDKAADIRAKELAENFSHTRPDEKESSYNTVLSSEGMVWWRSGENIAKGGADAKEVFDSWISSEKHRAVMLDPDMKYLSLAKYEADGETYWELLMFNDSYVPVEEEAE</sequence>
<dbReference type="eggNOG" id="COG2340">
    <property type="taxonomic scope" value="Bacteria"/>
</dbReference>
<evidence type="ECO:0000259" key="2">
    <source>
        <dbReference type="Pfam" id="PF00188"/>
    </source>
</evidence>
<dbReference type="EMBL" id="CP002403">
    <property type="protein sequence ID" value="ADU20690.1"/>
    <property type="molecule type" value="Genomic_DNA"/>
</dbReference>
<dbReference type="KEGG" id="ral:Rumal_0128"/>
<dbReference type="STRING" id="697329.Rumal_0128"/>
<accession>E6UBU8</accession>
<reference evidence="3 4" key="1">
    <citation type="journal article" date="2011" name="J. Bacteriol.">
        <title>Complete genome of the cellulolytic ruminal bacterium Ruminococcus albus 7.</title>
        <authorList>
            <person name="Suen G."/>
            <person name="Stevenson D.M."/>
            <person name="Bruce D.C."/>
            <person name="Chertkov O."/>
            <person name="Copeland A."/>
            <person name="Cheng J.F."/>
            <person name="Detter C."/>
            <person name="Detter J.C."/>
            <person name="Goodwin L.A."/>
            <person name="Han C.S."/>
            <person name="Hauser L.J."/>
            <person name="Ivanova N.N."/>
            <person name="Kyrpides N.C."/>
            <person name="Land M.L."/>
            <person name="Lapidus A."/>
            <person name="Lucas S."/>
            <person name="Ovchinnikova G."/>
            <person name="Pitluck S."/>
            <person name="Tapia R."/>
            <person name="Woyke T."/>
            <person name="Boyum J."/>
            <person name="Mead D."/>
            <person name="Weimer P.J."/>
        </authorList>
    </citation>
    <scope>NUCLEOTIDE SEQUENCE [LARGE SCALE GENOMIC DNA]</scope>
    <source>
        <strain evidence="4">ATCC 27210 / DSM 20455 / JCM 14654 / NCDO 2250 / 7</strain>
    </source>
</reference>
<dbReference type="PANTHER" id="PTHR31157:SF1">
    <property type="entry name" value="SCP DOMAIN-CONTAINING PROTEIN"/>
    <property type="match status" value="1"/>
</dbReference>
<dbReference type="SUPFAM" id="SSF55797">
    <property type="entry name" value="PR-1-like"/>
    <property type="match status" value="1"/>
</dbReference>
<dbReference type="PANTHER" id="PTHR31157">
    <property type="entry name" value="SCP DOMAIN-CONTAINING PROTEIN"/>
    <property type="match status" value="1"/>
</dbReference>
<dbReference type="Gene3D" id="3.40.33.10">
    <property type="entry name" value="CAP"/>
    <property type="match status" value="1"/>
</dbReference>